<evidence type="ECO:0000313" key="6">
    <source>
        <dbReference type="Proteomes" id="UP000445000"/>
    </source>
</evidence>
<dbReference type="PRINTS" id="PR00811">
    <property type="entry name" value="BCTERIALGSPD"/>
</dbReference>
<evidence type="ECO:0000256" key="2">
    <source>
        <dbReference type="SAM" id="SignalP"/>
    </source>
</evidence>
<proteinExistence type="inferred from homology"/>
<sequence>MSVSLLVGAWLMSALMLGTPATEALEHAPVGVLSVPVGQSLLIRSPGTKRVSAGDGATIDIKVLDDTQEILVLGRKAGTTDLRIWSRDGSSVAYLVQVLGIVDPIVTPAPALEAETTILIKAKLIEVRKSALRDIGVDWADVAAGPVFSTEDGVGLTSSLDSVIHLLMNRGDARLLAEPTLTCISGGQADFVVGGEVPIPVQNQDGALNVVFKQFGILLNVEPLANDAGLIRTKVGVEVSSVDKANSVLGIPGFATRKTNTEMNVHSGEPMVVAGLFSADDAKTVTKLPGFGALPVIGELFKSRQFRRGETELVVLVTPEIIGADSNAVSEGVQRFDRLKRESDEALKPRLKD</sequence>
<evidence type="ECO:0000313" key="5">
    <source>
        <dbReference type="EMBL" id="GFE78311.1"/>
    </source>
</evidence>
<evidence type="ECO:0000256" key="1">
    <source>
        <dbReference type="RuleBase" id="RU004003"/>
    </source>
</evidence>
<organism evidence="5 6">
    <name type="scientific">Steroidobacter agaridevorans</name>
    <dbReference type="NCBI Taxonomy" id="2695856"/>
    <lineage>
        <taxon>Bacteria</taxon>
        <taxon>Pseudomonadati</taxon>
        <taxon>Pseudomonadota</taxon>
        <taxon>Gammaproteobacteria</taxon>
        <taxon>Steroidobacterales</taxon>
        <taxon>Steroidobacteraceae</taxon>
        <taxon>Steroidobacter</taxon>
    </lineage>
</organism>
<dbReference type="Pfam" id="PF13629">
    <property type="entry name" value="T2SS-T3SS_pil_N"/>
    <property type="match status" value="1"/>
</dbReference>
<dbReference type="RefSeq" id="WP_161810229.1">
    <property type="nucleotide sequence ID" value="NZ_BLJN01000001.1"/>
</dbReference>
<dbReference type="InterPro" id="IPR004846">
    <property type="entry name" value="T2SS/T3SS_dom"/>
</dbReference>
<feature type="domain" description="Pilus formation protein N-terminal" evidence="4">
    <location>
        <begin position="31"/>
        <end position="98"/>
    </location>
</feature>
<dbReference type="Pfam" id="PF00263">
    <property type="entry name" value="Secretin"/>
    <property type="match status" value="1"/>
</dbReference>
<dbReference type="InterPro" id="IPR001775">
    <property type="entry name" value="GspD/PilQ"/>
</dbReference>
<dbReference type="GO" id="GO:0015627">
    <property type="term" value="C:type II protein secretion system complex"/>
    <property type="evidence" value="ECO:0007669"/>
    <property type="project" value="TreeGrafter"/>
</dbReference>
<dbReference type="InterPro" id="IPR032789">
    <property type="entry name" value="T2SS-T3SS_pil_N"/>
</dbReference>
<dbReference type="GO" id="GO:0009306">
    <property type="term" value="P:protein secretion"/>
    <property type="evidence" value="ECO:0007669"/>
    <property type="project" value="InterPro"/>
</dbReference>
<protein>
    <recommendedName>
        <fullName evidence="7">Pilus formation protein N-terminal domain-containing protein</fullName>
    </recommendedName>
</protein>
<gene>
    <name evidence="5" type="ORF">GCM10011487_03110</name>
</gene>
<keyword evidence="6" id="KW-1185">Reference proteome</keyword>
<evidence type="ECO:0008006" key="7">
    <source>
        <dbReference type="Google" id="ProtNLM"/>
    </source>
</evidence>
<dbReference type="PANTHER" id="PTHR30332:SF17">
    <property type="entry name" value="TYPE IV PILIATION SYSTEM PROTEIN DR_0774-RELATED"/>
    <property type="match status" value="1"/>
</dbReference>
<dbReference type="Proteomes" id="UP000445000">
    <property type="component" value="Unassembled WGS sequence"/>
</dbReference>
<keyword evidence="2" id="KW-0732">Signal</keyword>
<dbReference type="EMBL" id="BLJN01000001">
    <property type="protein sequence ID" value="GFE78311.1"/>
    <property type="molecule type" value="Genomic_DNA"/>
</dbReference>
<comment type="caution">
    <text evidence="5">The sequence shown here is derived from an EMBL/GenBank/DDBJ whole genome shotgun (WGS) entry which is preliminary data.</text>
</comment>
<feature type="signal peptide" evidence="2">
    <location>
        <begin position="1"/>
        <end position="24"/>
    </location>
</feature>
<feature type="domain" description="Type II/III secretion system secretin-like" evidence="3">
    <location>
        <begin position="167"/>
        <end position="322"/>
    </location>
</feature>
<feature type="chain" id="PRO_5032702113" description="Pilus formation protein N-terminal domain-containing protein" evidence="2">
    <location>
        <begin position="25"/>
        <end position="353"/>
    </location>
</feature>
<dbReference type="AlphaFoldDB" id="A0A829Y5M9"/>
<evidence type="ECO:0000259" key="3">
    <source>
        <dbReference type="Pfam" id="PF00263"/>
    </source>
</evidence>
<name>A0A829Y5M9_9GAMM</name>
<dbReference type="InterPro" id="IPR050810">
    <property type="entry name" value="Bact_Secretion_Sys_Channel"/>
</dbReference>
<dbReference type="PANTHER" id="PTHR30332">
    <property type="entry name" value="PROBABLE GENERAL SECRETION PATHWAY PROTEIN D"/>
    <property type="match status" value="1"/>
</dbReference>
<comment type="similarity">
    <text evidence="1">Belongs to the bacterial secretin family.</text>
</comment>
<accession>A0A829Y5M9</accession>
<evidence type="ECO:0000259" key="4">
    <source>
        <dbReference type="Pfam" id="PF13629"/>
    </source>
</evidence>
<reference evidence="6" key="1">
    <citation type="submission" date="2020-01" db="EMBL/GenBank/DDBJ databases">
        <title>'Steroidobacter agaridevorans' sp. nov., agar-degrading bacteria isolated from rhizosphere soils.</title>
        <authorList>
            <person name="Ikenaga M."/>
            <person name="Kataoka M."/>
            <person name="Murouchi A."/>
            <person name="Katsuragi S."/>
            <person name="Sakai M."/>
        </authorList>
    </citation>
    <scope>NUCLEOTIDE SEQUENCE [LARGE SCALE GENOMIC DNA]</scope>
    <source>
        <strain evidence="6">YU21-B</strain>
    </source>
</reference>